<dbReference type="SMART" id="SM00387">
    <property type="entry name" value="HATPase_c"/>
    <property type="match status" value="1"/>
</dbReference>
<accession>A0A066WZJ8</accession>
<feature type="domain" description="Histidine kinase" evidence="6">
    <location>
        <begin position="476"/>
        <end position="562"/>
    </location>
</feature>
<evidence type="ECO:0000256" key="5">
    <source>
        <dbReference type="SAM" id="SignalP"/>
    </source>
</evidence>
<dbReference type="RefSeq" id="WP_035657728.1">
    <property type="nucleotide sequence ID" value="NZ_JNCA01000006.1"/>
</dbReference>
<dbReference type="PANTHER" id="PTHR24421:SF59">
    <property type="entry name" value="OXYGEN SENSOR HISTIDINE KINASE NREB"/>
    <property type="match status" value="1"/>
</dbReference>
<dbReference type="Pfam" id="PF02518">
    <property type="entry name" value="HATPase_c"/>
    <property type="match status" value="1"/>
</dbReference>
<dbReference type="PANTHER" id="PTHR24421">
    <property type="entry name" value="NITRATE/NITRITE SENSOR PROTEIN NARX-RELATED"/>
    <property type="match status" value="1"/>
</dbReference>
<evidence type="ECO:0000256" key="2">
    <source>
        <dbReference type="ARBA" id="ARBA00022777"/>
    </source>
</evidence>
<dbReference type="SUPFAM" id="SSF48452">
    <property type="entry name" value="TPR-like"/>
    <property type="match status" value="1"/>
</dbReference>
<dbReference type="eggNOG" id="COG4585">
    <property type="taxonomic scope" value="Bacteria"/>
</dbReference>
<keyword evidence="8" id="KW-1185">Reference proteome</keyword>
<dbReference type="Pfam" id="PF13424">
    <property type="entry name" value="TPR_12"/>
    <property type="match status" value="1"/>
</dbReference>
<feature type="chain" id="PRO_5001629571" evidence="5">
    <location>
        <begin position="23"/>
        <end position="564"/>
    </location>
</feature>
<dbReference type="InterPro" id="IPR005467">
    <property type="entry name" value="His_kinase_dom"/>
</dbReference>
<feature type="signal peptide" evidence="5">
    <location>
        <begin position="1"/>
        <end position="22"/>
    </location>
</feature>
<dbReference type="EC" id="2.7.13.3" evidence="7"/>
<keyword evidence="4" id="KW-0812">Transmembrane</keyword>
<evidence type="ECO:0000313" key="8">
    <source>
        <dbReference type="Proteomes" id="UP000027064"/>
    </source>
</evidence>
<dbReference type="Proteomes" id="UP000027064">
    <property type="component" value="Unassembled WGS sequence"/>
</dbReference>
<dbReference type="AlphaFoldDB" id="A0A066WZJ8"/>
<dbReference type="InterPro" id="IPR003594">
    <property type="entry name" value="HATPase_dom"/>
</dbReference>
<dbReference type="GO" id="GO:0004673">
    <property type="term" value="F:protein histidine kinase activity"/>
    <property type="evidence" value="ECO:0007669"/>
    <property type="project" value="UniProtKB-EC"/>
</dbReference>
<evidence type="ECO:0000256" key="3">
    <source>
        <dbReference type="ARBA" id="ARBA00023012"/>
    </source>
</evidence>
<evidence type="ECO:0000256" key="1">
    <source>
        <dbReference type="ARBA" id="ARBA00022679"/>
    </source>
</evidence>
<dbReference type="PATRIC" id="fig|1492738.3.peg.646"/>
<dbReference type="STRING" id="1492738.FEM21_06520"/>
<gene>
    <name evidence="7" type="ORF">FEM21_06520</name>
</gene>
<feature type="transmembrane region" description="Helical" evidence="4">
    <location>
        <begin position="314"/>
        <end position="334"/>
    </location>
</feature>
<dbReference type="GO" id="GO:0000160">
    <property type="term" value="P:phosphorelay signal transduction system"/>
    <property type="evidence" value="ECO:0007669"/>
    <property type="project" value="UniProtKB-KW"/>
</dbReference>
<comment type="caution">
    <text evidence="7">The sequence shown here is derived from an EMBL/GenBank/DDBJ whole genome shotgun (WGS) entry which is preliminary data.</text>
</comment>
<dbReference type="InterPro" id="IPR050482">
    <property type="entry name" value="Sensor_HK_TwoCompSys"/>
</dbReference>
<keyword evidence="3" id="KW-0902">Two-component regulatory system</keyword>
<keyword evidence="4" id="KW-1133">Transmembrane helix</keyword>
<keyword evidence="4" id="KW-0472">Membrane</keyword>
<evidence type="ECO:0000313" key="7">
    <source>
        <dbReference type="EMBL" id="KDN56100.1"/>
    </source>
</evidence>
<dbReference type="InterPro" id="IPR036890">
    <property type="entry name" value="HATPase_C_sf"/>
</dbReference>
<dbReference type="CDD" id="cd16917">
    <property type="entry name" value="HATPase_UhpB-NarQ-NarX-like"/>
    <property type="match status" value="1"/>
</dbReference>
<reference evidence="7 8" key="1">
    <citation type="submission" date="2014-05" db="EMBL/GenBank/DDBJ databases">
        <title>Genome Sequence of Flavobacterium sp. EM1321.</title>
        <authorList>
            <person name="Shin S.-K."/>
            <person name="Yi H."/>
        </authorList>
    </citation>
    <scope>NUCLEOTIDE SEQUENCE [LARGE SCALE GENOMIC DNA]</scope>
    <source>
        <strain evidence="7 8">EM1321</strain>
    </source>
</reference>
<evidence type="ECO:0000256" key="4">
    <source>
        <dbReference type="SAM" id="Phobius"/>
    </source>
</evidence>
<organism evidence="7 8">
    <name type="scientific">Flavobacterium seoulense</name>
    <dbReference type="NCBI Taxonomy" id="1492738"/>
    <lineage>
        <taxon>Bacteria</taxon>
        <taxon>Pseudomonadati</taxon>
        <taxon>Bacteroidota</taxon>
        <taxon>Flavobacteriia</taxon>
        <taxon>Flavobacteriales</taxon>
        <taxon>Flavobacteriaceae</taxon>
        <taxon>Flavobacterium</taxon>
    </lineage>
</organism>
<dbReference type="SUPFAM" id="SSF55874">
    <property type="entry name" value="ATPase domain of HSP90 chaperone/DNA topoisomerase II/histidine kinase"/>
    <property type="match status" value="1"/>
</dbReference>
<dbReference type="OrthoDB" id="9760839at2"/>
<dbReference type="Gene3D" id="1.25.40.10">
    <property type="entry name" value="Tetratricopeptide repeat domain"/>
    <property type="match status" value="2"/>
</dbReference>
<keyword evidence="2 7" id="KW-0418">Kinase</keyword>
<name>A0A066WZJ8_9FLAO</name>
<dbReference type="InterPro" id="IPR011990">
    <property type="entry name" value="TPR-like_helical_dom_sf"/>
</dbReference>
<protein>
    <submittedName>
        <fullName evidence="7">Histidine kinase</fullName>
        <ecNumber evidence="7">2.7.13.3</ecNumber>
    </submittedName>
</protein>
<sequence length="564" mass="65225">MLHKRIYSILLVLFICCANSFAQTKSSIQHETAVNTQKATRLMRAGNYEKSLILCRKALDNAISLKDDNLIALAYNTIAANFDELAEYEKALFYYKKAIIYANKTNNNLLKNWINNNLGNIYCFDKKEYNKGIYHYKKSLKYSTIIADSSEIVFTKLNIVWAYFDINKFDLGLPYLNYINKYHKKHGTETTIVALNMLNGVYQSHLNNNKKAEFYFEKAIDLGKKGNEKSDLSHSHQEYAKFLFKTKQYKKAYENLTAYNEISDQLNDQEKLKKLNVAGINLEIDEYKREIDDIKTKYKTNHQILIEKQSKNKLISIVIISILLLVIIFSYFYYQNKQLKQNNKLKDFESKIQESIITASVNGQEMERKKIASFLHDNISALLSSAALHLTIFSSKNDNDSVEITKTKAILIQTHYKIRDLSHQLLPSLLARFGLFYALNDLCEMSSNSTIHFEYSSNVSSETRYNEDYEMKMYFIISELLNNITKHSKATNSILSLKEIDSQLHIIVKDNGVGFETKQYKTIEGFGLNQIKARINTMNGKFEIISKPKQGTTIKIIAPIEYKS</sequence>
<proteinExistence type="predicted"/>
<dbReference type="eggNOG" id="COG0457">
    <property type="taxonomic scope" value="Bacteria"/>
</dbReference>
<keyword evidence="1 7" id="KW-0808">Transferase</keyword>
<dbReference type="Gene3D" id="3.30.565.10">
    <property type="entry name" value="Histidine kinase-like ATPase, C-terminal domain"/>
    <property type="match status" value="1"/>
</dbReference>
<dbReference type="EMBL" id="JNCA01000006">
    <property type="protein sequence ID" value="KDN56100.1"/>
    <property type="molecule type" value="Genomic_DNA"/>
</dbReference>
<dbReference type="PROSITE" id="PS50109">
    <property type="entry name" value="HIS_KIN"/>
    <property type="match status" value="1"/>
</dbReference>
<keyword evidence="5" id="KW-0732">Signal</keyword>
<evidence type="ECO:0000259" key="6">
    <source>
        <dbReference type="PROSITE" id="PS50109"/>
    </source>
</evidence>